<keyword evidence="1" id="KW-0732">Signal</keyword>
<proteinExistence type="predicted"/>
<comment type="caution">
    <text evidence="2">The sequence shown here is derived from an EMBL/GenBank/DDBJ whole genome shotgun (WGS) entry which is preliminary data.</text>
</comment>
<reference evidence="2 3" key="1">
    <citation type="submission" date="2021-02" db="EMBL/GenBank/DDBJ databases">
        <title>De Novo genome assembly of isolated myxobacteria.</title>
        <authorList>
            <person name="Stevens D.C."/>
        </authorList>
    </citation>
    <scope>NUCLEOTIDE SEQUENCE [LARGE SCALE GENOMIC DNA]</scope>
    <source>
        <strain evidence="2 3">ATCC 29039</strain>
    </source>
</reference>
<feature type="signal peptide" evidence="1">
    <location>
        <begin position="1"/>
        <end position="24"/>
    </location>
</feature>
<keyword evidence="3" id="KW-1185">Reference proteome</keyword>
<organism evidence="2 3">
    <name type="scientific">Corallococcus macrosporus</name>
    <dbReference type="NCBI Taxonomy" id="35"/>
    <lineage>
        <taxon>Bacteria</taxon>
        <taxon>Pseudomonadati</taxon>
        <taxon>Myxococcota</taxon>
        <taxon>Myxococcia</taxon>
        <taxon>Myxococcales</taxon>
        <taxon>Cystobacterineae</taxon>
        <taxon>Myxococcaceae</taxon>
        <taxon>Corallococcus</taxon>
    </lineage>
</organism>
<evidence type="ECO:0000256" key="1">
    <source>
        <dbReference type="SAM" id="SignalP"/>
    </source>
</evidence>
<dbReference type="EMBL" id="JAFIMU010000004">
    <property type="protein sequence ID" value="MBN8227158.1"/>
    <property type="molecule type" value="Genomic_DNA"/>
</dbReference>
<protein>
    <submittedName>
        <fullName evidence="2">DUF2381 family protein</fullName>
    </submittedName>
</protein>
<evidence type="ECO:0000313" key="3">
    <source>
        <dbReference type="Proteomes" id="UP000664052"/>
    </source>
</evidence>
<dbReference type="Proteomes" id="UP000664052">
    <property type="component" value="Unassembled WGS sequence"/>
</dbReference>
<sequence>MKDCLPSRLAVALALFLTTVDAAAREREELAIRTVLLSEHPSDSTHTLYVKGKVATVLRFEMPVDPARTRMLAWEGRFEPLLAGGTRWISR</sequence>
<feature type="chain" id="PRO_5047093585" evidence="1">
    <location>
        <begin position="25"/>
        <end position="91"/>
    </location>
</feature>
<name>A0ABS3D674_9BACT</name>
<gene>
    <name evidence="2" type="ORF">JYK02_06490</name>
</gene>
<accession>A0ABS3D674</accession>
<dbReference type="InterPro" id="IPR011754">
    <property type="entry name" value="Mxa_paralog_2268"/>
</dbReference>
<evidence type="ECO:0000313" key="2">
    <source>
        <dbReference type="EMBL" id="MBN8227158.1"/>
    </source>
</evidence>
<dbReference type="Pfam" id="PF09544">
    <property type="entry name" value="DUF2381"/>
    <property type="match status" value="1"/>
</dbReference>